<evidence type="ECO:0000313" key="4">
    <source>
        <dbReference type="Proteomes" id="UP001596002"/>
    </source>
</evidence>
<proteinExistence type="predicted"/>
<feature type="chain" id="PRO_5046242067" evidence="1">
    <location>
        <begin position="30"/>
        <end position="132"/>
    </location>
</feature>
<evidence type="ECO:0000259" key="2">
    <source>
        <dbReference type="Pfam" id="PF13473"/>
    </source>
</evidence>
<feature type="domain" description="EfeO-type cupredoxin-like" evidence="2">
    <location>
        <begin position="37"/>
        <end position="131"/>
    </location>
</feature>
<comment type="caution">
    <text evidence="3">The sequence shown here is derived from an EMBL/GenBank/DDBJ whole genome shotgun (WGS) entry which is preliminary data.</text>
</comment>
<evidence type="ECO:0000256" key="1">
    <source>
        <dbReference type="SAM" id="SignalP"/>
    </source>
</evidence>
<dbReference type="SUPFAM" id="SSF49503">
    <property type="entry name" value="Cupredoxins"/>
    <property type="match status" value="1"/>
</dbReference>
<protein>
    <submittedName>
        <fullName evidence="3">Cupredoxin domain-containing protein</fullName>
    </submittedName>
</protein>
<dbReference type="Proteomes" id="UP001596002">
    <property type="component" value="Unassembled WGS sequence"/>
</dbReference>
<gene>
    <name evidence="3" type="ORF">ACFO8Q_07160</name>
</gene>
<dbReference type="Gene3D" id="2.60.40.420">
    <property type="entry name" value="Cupredoxins - blue copper proteins"/>
    <property type="match status" value="1"/>
</dbReference>
<dbReference type="Pfam" id="PF13473">
    <property type="entry name" value="Cupredoxin_1"/>
    <property type="match status" value="1"/>
</dbReference>
<dbReference type="EMBL" id="JBHSHC010000050">
    <property type="protein sequence ID" value="MFC4767141.1"/>
    <property type="molecule type" value="Genomic_DNA"/>
</dbReference>
<reference evidence="4" key="1">
    <citation type="journal article" date="2019" name="Int. J. Syst. Evol. Microbiol.">
        <title>The Global Catalogue of Microorganisms (GCM) 10K type strain sequencing project: providing services to taxonomists for standard genome sequencing and annotation.</title>
        <authorList>
            <consortium name="The Broad Institute Genomics Platform"/>
            <consortium name="The Broad Institute Genome Sequencing Center for Infectious Disease"/>
            <person name="Wu L."/>
            <person name="Ma J."/>
        </authorList>
    </citation>
    <scope>NUCLEOTIDE SEQUENCE [LARGE SCALE GENOMIC DNA]</scope>
    <source>
        <strain evidence="4">WYCCWR 12678</strain>
    </source>
</reference>
<dbReference type="InterPro" id="IPR008972">
    <property type="entry name" value="Cupredoxin"/>
</dbReference>
<sequence length="132" mass="14123">MKKKVLIPFAAALLSVGLLVGCSTSKPTASTNTQNSAPQTNSQTKEIVVTANNMSFEPKTVAVEKGTKVKLTLKNKEDKPNNLVVQGTNIKIDNVAPNQEQSVEFVADRQGEFNMVGTLSGMDSMSAKLIVK</sequence>
<name>A0ABV9PY08_9BACL</name>
<dbReference type="PROSITE" id="PS51257">
    <property type="entry name" value="PROKAR_LIPOPROTEIN"/>
    <property type="match status" value="1"/>
</dbReference>
<dbReference type="RefSeq" id="WP_380025054.1">
    <property type="nucleotide sequence ID" value="NZ_JBHSHC010000050.1"/>
</dbReference>
<keyword evidence="4" id="KW-1185">Reference proteome</keyword>
<dbReference type="InterPro" id="IPR028096">
    <property type="entry name" value="EfeO_Cupredoxin"/>
</dbReference>
<evidence type="ECO:0000313" key="3">
    <source>
        <dbReference type="EMBL" id="MFC4767141.1"/>
    </source>
</evidence>
<feature type="signal peptide" evidence="1">
    <location>
        <begin position="1"/>
        <end position="29"/>
    </location>
</feature>
<keyword evidence="1" id="KW-0732">Signal</keyword>
<organism evidence="3 4">
    <name type="scientific">Effusibacillus consociatus</name>
    <dbReference type="NCBI Taxonomy" id="1117041"/>
    <lineage>
        <taxon>Bacteria</taxon>
        <taxon>Bacillati</taxon>
        <taxon>Bacillota</taxon>
        <taxon>Bacilli</taxon>
        <taxon>Bacillales</taxon>
        <taxon>Alicyclobacillaceae</taxon>
        <taxon>Effusibacillus</taxon>
    </lineage>
</organism>
<accession>A0ABV9PY08</accession>